<proteinExistence type="inferred from homology"/>
<feature type="transmembrane region" description="Helical" evidence="8">
    <location>
        <begin position="409"/>
        <end position="427"/>
    </location>
</feature>
<protein>
    <recommendedName>
        <fullName evidence="9">Major facilitator superfamily (MFS) profile domain-containing protein</fullName>
    </recommendedName>
</protein>
<dbReference type="RefSeq" id="XP_022494499.1">
    <property type="nucleotide sequence ID" value="XM_022649529.1"/>
</dbReference>
<evidence type="ECO:0000256" key="5">
    <source>
        <dbReference type="ARBA" id="ARBA00022989"/>
    </source>
</evidence>
<dbReference type="InterPro" id="IPR050360">
    <property type="entry name" value="MFS_Sugar_Transporters"/>
</dbReference>
<comment type="caution">
    <text evidence="10">The sequence shown here is derived from an EMBL/GenBank/DDBJ whole genome shotgun (WGS) entry which is preliminary data.</text>
</comment>
<dbReference type="AlphaFoldDB" id="A0A178BZX1"/>
<evidence type="ECO:0000256" key="6">
    <source>
        <dbReference type="ARBA" id="ARBA00023136"/>
    </source>
</evidence>
<dbReference type="InterPro" id="IPR036259">
    <property type="entry name" value="MFS_trans_sf"/>
</dbReference>
<comment type="similarity">
    <text evidence="2 7">Belongs to the major facilitator superfamily. Sugar transporter (TC 2.A.1.1) family.</text>
</comment>
<reference evidence="10 11" key="1">
    <citation type="submission" date="2016-03" db="EMBL/GenBank/DDBJ databases">
        <title>The draft genome sequence of Fonsecaea nubica causative agent of cutaneous subcutaneous infection in human host.</title>
        <authorList>
            <person name="Costa F."/>
            <person name="Sybren D.H."/>
            <person name="Raittz R.T."/>
            <person name="Weiss V.A."/>
            <person name="Leao A.C."/>
            <person name="Gomes R."/>
            <person name="De Souza E.M."/>
            <person name="Pedrosa F.O."/>
            <person name="Steffens M.B."/>
            <person name="Bombassaro A."/>
            <person name="Tadra-Sfeir M.Z."/>
            <person name="Moreno L.F."/>
            <person name="Najafzadeh M.J."/>
            <person name="Felipe M.S."/>
            <person name="Teixeira M."/>
            <person name="Sun J."/>
            <person name="Xi L."/>
            <person name="Castro M.A."/>
            <person name="Vicente V.A."/>
        </authorList>
    </citation>
    <scope>NUCLEOTIDE SEQUENCE [LARGE SCALE GENOMIC DNA]</scope>
    <source>
        <strain evidence="10 11">CBS 269.64</strain>
    </source>
</reference>
<dbReference type="Gene3D" id="1.20.1250.20">
    <property type="entry name" value="MFS general substrate transporter like domains"/>
    <property type="match status" value="1"/>
</dbReference>
<dbReference type="InterPro" id="IPR003663">
    <property type="entry name" value="Sugar/inositol_transpt"/>
</dbReference>
<feature type="transmembrane region" description="Helical" evidence="8">
    <location>
        <begin position="375"/>
        <end position="397"/>
    </location>
</feature>
<feature type="transmembrane region" description="Helical" evidence="8">
    <location>
        <begin position="20"/>
        <end position="38"/>
    </location>
</feature>
<keyword evidence="5 8" id="KW-1133">Transmembrane helix</keyword>
<evidence type="ECO:0000313" key="10">
    <source>
        <dbReference type="EMBL" id="OAL22041.1"/>
    </source>
</evidence>
<dbReference type="GO" id="GO:0016020">
    <property type="term" value="C:membrane"/>
    <property type="evidence" value="ECO:0007669"/>
    <property type="project" value="UniProtKB-SubCell"/>
</dbReference>
<feature type="transmembrane region" description="Helical" evidence="8">
    <location>
        <begin position="65"/>
        <end position="86"/>
    </location>
</feature>
<evidence type="ECO:0000256" key="3">
    <source>
        <dbReference type="ARBA" id="ARBA00022448"/>
    </source>
</evidence>
<dbReference type="InterPro" id="IPR020846">
    <property type="entry name" value="MFS_dom"/>
</dbReference>
<evidence type="ECO:0000259" key="9">
    <source>
        <dbReference type="PROSITE" id="PS50850"/>
    </source>
</evidence>
<dbReference type="InterPro" id="IPR005829">
    <property type="entry name" value="Sugar_transporter_CS"/>
</dbReference>
<dbReference type="InterPro" id="IPR005828">
    <property type="entry name" value="MFS_sugar_transport-like"/>
</dbReference>
<name>A0A178BZX1_9EURO</name>
<dbReference type="Pfam" id="PF00083">
    <property type="entry name" value="Sugar_tr"/>
    <property type="match status" value="1"/>
</dbReference>
<keyword evidence="3 7" id="KW-0813">Transport</keyword>
<keyword evidence="4 8" id="KW-0812">Transmembrane</keyword>
<feature type="transmembrane region" description="Helical" evidence="8">
    <location>
        <begin position="98"/>
        <end position="118"/>
    </location>
</feature>
<sequence length="505" mass="55313">MSPTPDLGDSHAPMKPHTTWINIITILAAATASFNFGYSNNAIAGTIAQTSFVEYFLMKDPTSRVGGMLGAFFGGGFIGSVIQSPISSRFGRRPCNMAAAVIIMIAGALQAGSVHIAMFLVARVLNGIGAGIIIANTPVYMSEIAPAHTRGILVSFQGISITGAYIFSSVFALAFHFVDHSYQWRLQYIILTAVALLLVVTMYFIPESPRWLMDDGRADDAWAVLQKLHKSKKDPTAKLARMEYIQIKAQIEEEKSLPSGYWYILKTPHMRKRAICGSIVWVMGQSTGIVVIANFAPQLFAGLGYSNVLQLGLSVVWVTVCAIGTWLSGLLIERLGRVKQLALGGYLCSICLIIEAVLQKYYIGSSNAAGLKAATAMYFIFVFIFGLFIECPGYTYIVEIWPTHLRSEGATIGFVSYFIMTIVYNSPAAEAFATIGWRYYFVMIAVCIVSNTFLLWYCPETAGLTLEEIAAKFGDHVAVEISAIDVNKLEFEKTGEKRVESVEEA</sequence>
<feature type="domain" description="Major facilitator superfamily (MFS) profile" evidence="9">
    <location>
        <begin position="25"/>
        <end position="462"/>
    </location>
</feature>
<dbReference type="EMBL" id="LVCJ01000143">
    <property type="protein sequence ID" value="OAL22041.1"/>
    <property type="molecule type" value="Genomic_DNA"/>
</dbReference>
<keyword evidence="6 8" id="KW-0472">Membrane</keyword>
<organism evidence="10 11">
    <name type="scientific">Fonsecaea nubica</name>
    <dbReference type="NCBI Taxonomy" id="856822"/>
    <lineage>
        <taxon>Eukaryota</taxon>
        <taxon>Fungi</taxon>
        <taxon>Dikarya</taxon>
        <taxon>Ascomycota</taxon>
        <taxon>Pezizomycotina</taxon>
        <taxon>Eurotiomycetes</taxon>
        <taxon>Chaetothyriomycetidae</taxon>
        <taxon>Chaetothyriales</taxon>
        <taxon>Herpotrichiellaceae</taxon>
        <taxon>Fonsecaea</taxon>
    </lineage>
</organism>
<feature type="transmembrane region" description="Helical" evidence="8">
    <location>
        <begin position="308"/>
        <end position="331"/>
    </location>
</feature>
<dbReference type="NCBIfam" id="TIGR00879">
    <property type="entry name" value="SP"/>
    <property type="match status" value="1"/>
</dbReference>
<evidence type="ECO:0000256" key="4">
    <source>
        <dbReference type="ARBA" id="ARBA00022692"/>
    </source>
</evidence>
<dbReference type="PANTHER" id="PTHR48022">
    <property type="entry name" value="PLASTIDIC GLUCOSE TRANSPORTER 4"/>
    <property type="match status" value="1"/>
</dbReference>
<evidence type="ECO:0000313" key="11">
    <source>
        <dbReference type="Proteomes" id="UP000185904"/>
    </source>
</evidence>
<evidence type="ECO:0000256" key="1">
    <source>
        <dbReference type="ARBA" id="ARBA00004141"/>
    </source>
</evidence>
<dbReference type="PROSITE" id="PS50850">
    <property type="entry name" value="MFS"/>
    <property type="match status" value="1"/>
</dbReference>
<feature type="transmembrane region" description="Helical" evidence="8">
    <location>
        <begin position="343"/>
        <end position="363"/>
    </location>
</feature>
<dbReference type="GeneID" id="34594661"/>
<dbReference type="SUPFAM" id="SSF103473">
    <property type="entry name" value="MFS general substrate transporter"/>
    <property type="match status" value="1"/>
</dbReference>
<dbReference type="Proteomes" id="UP000185904">
    <property type="component" value="Unassembled WGS sequence"/>
</dbReference>
<dbReference type="PRINTS" id="PR00171">
    <property type="entry name" value="SUGRTRNSPORT"/>
</dbReference>
<dbReference type="PANTHER" id="PTHR48022:SF30">
    <property type="entry name" value="MAJOR FACILITATOR SUPERFAMILY (MFS) PROFILE DOMAIN-CONTAINING PROTEIN"/>
    <property type="match status" value="1"/>
</dbReference>
<feature type="transmembrane region" description="Helical" evidence="8">
    <location>
        <begin position="439"/>
        <end position="458"/>
    </location>
</feature>
<dbReference type="OrthoDB" id="6612291at2759"/>
<feature type="transmembrane region" description="Helical" evidence="8">
    <location>
        <begin position="153"/>
        <end position="178"/>
    </location>
</feature>
<feature type="transmembrane region" description="Helical" evidence="8">
    <location>
        <begin position="184"/>
        <end position="205"/>
    </location>
</feature>
<accession>A0A178BZX1</accession>
<evidence type="ECO:0000256" key="2">
    <source>
        <dbReference type="ARBA" id="ARBA00010992"/>
    </source>
</evidence>
<evidence type="ECO:0000256" key="7">
    <source>
        <dbReference type="RuleBase" id="RU003346"/>
    </source>
</evidence>
<dbReference type="PROSITE" id="PS00217">
    <property type="entry name" value="SUGAR_TRANSPORT_2"/>
    <property type="match status" value="1"/>
</dbReference>
<gene>
    <name evidence="10" type="ORF">AYO20_11277</name>
</gene>
<evidence type="ECO:0000256" key="8">
    <source>
        <dbReference type="SAM" id="Phobius"/>
    </source>
</evidence>
<comment type="subcellular location">
    <subcellularLocation>
        <location evidence="1">Membrane</location>
        <topology evidence="1">Multi-pass membrane protein</topology>
    </subcellularLocation>
</comment>
<dbReference type="GO" id="GO:0005351">
    <property type="term" value="F:carbohydrate:proton symporter activity"/>
    <property type="evidence" value="ECO:0007669"/>
    <property type="project" value="TreeGrafter"/>
</dbReference>
<feature type="transmembrane region" description="Helical" evidence="8">
    <location>
        <begin position="274"/>
        <end position="296"/>
    </location>
</feature>
<keyword evidence="11" id="KW-1185">Reference proteome</keyword>